<evidence type="ECO:0000313" key="3">
    <source>
        <dbReference type="Proteomes" id="UP001213000"/>
    </source>
</evidence>
<protein>
    <submittedName>
        <fullName evidence="2">Uncharacterized protein</fullName>
    </submittedName>
</protein>
<dbReference type="EMBL" id="JANIEX010000387">
    <property type="protein sequence ID" value="KAJ3567785.1"/>
    <property type="molecule type" value="Genomic_DNA"/>
</dbReference>
<evidence type="ECO:0000313" key="2">
    <source>
        <dbReference type="EMBL" id="KAJ3567785.1"/>
    </source>
</evidence>
<feature type="compositionally biased region" description="Low complexity" evidence="1">
    <location>
        <begin position="147"/>
        <end position="161"/>
    </location>
</feature>
<gene>
    <name evidence="2" type="ORF">NP233_g6135</name>
</gene>
<proteinExistence type="predicted"/>
<name>A0AAD5VRI7_9AGAR</name>
<feature type="compositionally biased region" description="Pro residues" evidence="1">
    <location>
        <begin position="376"/>
        <end position="387"/>
    </location>
</feature>
<dbReference type="AlphaFoldDB" id="A0AAD5VRI7"/>
<feature type="region of interest" description="Disordered" evidence="1">
    <location>
        <begin position="478"/>
        <end position="523"/>
    </location>
</feature>
<sequence length="523" mass="56968">MKSVAFFRNTWKKKNKDKDTTKGNQDVSTTKRVVLVPESAPCTPTARKFEIPMPRLSPVPGRRMRSQSEDSIAFQVSSAFERKATLAPSSSTSSTCSLVDEEIIISPPLPPNHHNDLHFPRSPVAWKSSHGPPQNSSHGPPNLNLYSPVSGSSPRSAGGAPPVRPPRPPALNLYPTTPKRPVNTGIPPRFMGNRAITFALPPNPRAIKTVELTSRPGGSSSDPPPLPEDHEERASRSSIETARCACSAFTLDDTHLYPHRSALRDRHAVANPPLPPKYDPLPLTSSPRTVQAVLDFSDIPATQRMYQSSQLTASAPHLPSQDEQEVPPVPPLPLEFFGEHGDDVSSFPLSLFPSPPQSPLFIRRKVAKNLVLRPRPTTPGAPLPPSPSLASPDHTPLATPTTPRALPPTLNHSKSFSNLPRYPSPRTPVPPPVFDPPSTPLPTPPASPDTTITTRGDSPSSLSSKYLRPVRSINQLRSEQFLPPLLPPKHRTSSSEPCTAQRDDAISVNQPRRRTRARPDAIH</sequence>
<organism evidence="2 3">
    <name type="scientific">Leucocoprinus birnbaumii</name>
    <dbReference type="NCBI Taxonomy" id="56174"/>
    <lineage>
        <taxon>Eukaryota</taxon>
        <taxon>Fungi</taxon>
        <taxon>Dikarya</taxon>
        <taxon>Basidiomycota</taxon>
        <taxon>Agaricomycotina</taxon>
        <taxon>Agaricomycetes</taxon>
        <taxon>Agaricomycetidae</taxon>
        <taxon>Agaricales</taxon>
        <taxon>Agaricineae</taxon>
        <taxon>Agaricaceae</taxon>
        <taxon>Leucocoprinus</taxon>
    </lineage>
</organism>
<feature type="compositionally biased region" description="Pro residues" evidence="1">
    <location>
        <begin position="422"/>
        <end position="447"/>
    </location>
</feature>
<keyword evidence="3" id="KW-1185">Reference proteome</keyword>
<feature type="region of interest" description="Disordered" evidence="1">
    <location>
        <begin position="211"/>
        <end position="238"/>
    </location>
</feature>
<feature type="region of interest" description="Disordered" evidence="1">
    <location>
        <begin position="307"/>
        <end position="337"/>
    </location>
</feature>
<dbReference type="Proteomes" id="UP001213000">
    <property type="component" value="Unassembled WGS sequence"/>
</dbReference>
<reference evidence="2" key="1">
    <citation type="submission" date="2022-07" db="EMBL/GenBank/DDBJ databases">
        <title>Genome Sequence of Leucocoprinus birnbaumii.</title>
        <authorList>
            <person name="Buettner E."/>
        </authorList>
    </citation>
    <scope>NUCLEOTIDE SEQUENCE</scope>
    <source>
        <strain evidence="2">VT141</strain>
    </source>
</reference>
<accession>A0AAD5VRI7</accession>
<feature type="compositionally biased region" description="Low complexity" evidence="1">
    <location>
        <begin position="388"/>
        <end position="410"/>
    </location>
</feature>
<comment type="caution">
    <text evidence="2">The sequence shown here is derived from an EMBL/GenBank/DDBJ whole genome shotgun (WGS) entry which is preliminary data.</text>
</comment>
<feature type="region of interest" description="Disordered" evidence="1">
    <location>
        <begin position="1"/>
        <end position="28"/>
    </location>
</feature>
<feature type="region of interest" description="Disordered" evidence="1">
    <location>
        <begin position="373"/>
        <end position="466"/>
    </location>
</feature>
<feature type="region of interest" description="Disordered" evidence="1">
    <location>
        <begin position="107"/>
        <end position="187"/>
    </location>
</feature>
<feature type="compositionally biased region" description="Polar residues" evidence="1">
    <location>
        <begin position="452"/>
        <end position="464"/>
    </location>
</feature>
<evidence type="ECO:0000256" key="1">
    <source>
        <dbReference type="SAM" id="MobiDB-lite"/>
    </source>
</evidence>